<dbReference type="PANTHER" id="PTHR28298:SF1">
    <property type="entry name" value="EISOSOME PROTEIN 1"/>
    <property type="match status" value="1"/>
</dbReference>
<gene>
    <name evidence="2" type="ORF">X797_002756</name>
</gene>
<feature type="compositionally biased region" description="Basic and acidic residues" evidence="1">
    <location>
        <begin position="744"/>
        <end position="775"/>
    </location>
</feature>
<protein>
    <submittedName>
        <fullName evidence="2">DUF3812 domain protein</fullName>
    </submittedName>
</protein>
<feature type="compositionally biased region" description="Low complexity" evidence="1">
    <location>
        <begin position="35"/>
        <end position="45"/>
    </location>
</feature>
<feature type="region of interest" description="Disordered" evidence="1">
    <location>
        <begin position="159"/>
        <end position="181"/>
    </location>
</feature>
<dbReference type="EMBL" id="JELW01000002">
    <property type="protein sequence ID" value="EXV05069.1"/>
    <property type="molecule type" value="Genomic_DNA"/>
</dbReference>
<feature type="compositionally biased region" description="Basic and acidic residues" evidence="1">
    <location>
        <begin position="583"/>
        <end position="605"/>
    </location>
</feature>
<dbReference type="OrthoDB" id="4070583at2759"/>
<feature type="region of interest" description="Disordered" evidence="1">
    <location>
        <begin position="439"/>
        <end position="458"/>
    </location>
</feature>
<feature type="compositionally biased region" description="Basic and acidic residues" evidence="1">
    <location>
        <begin position="357"/>
        <end position="374"/>
    </location>
</feature>
<sequence>MATTKTPPAQQAPPTIQNKTGRIKYADPRSLPSFPSSGLAPDGAAASAAASLGWSNRKTINLWKPDPSSSASAAAALAKDYKMAPQWEPAAQSDGHKAALLAVGSASAALKQTDTTKSGPSQDTWGNSAATQAFHANRPASAEPLSLAHGSSAATQAFNENRSQSMRKPRRPHTPPGDKSLVAAKGAMRRPLSSTGLADVQASEASAAASALNGAALAHRKSMTARPGVEEVGAVSVTTMTRNMFTSHPPVKPEVDERTYNEKIHQSAVEMAKKMYARQQLGGDQPKDASGQASGASQPNQYMNLQDAAYKQAQARIAKLHDEYHQSREFQEYYGSEKASNPKHRFSMSRKWGRRGSHSEDDLDDRQQSEKIREQMSMFSSKLSQVDKGKRDKDREALLAAAQRNVKAQLHGMDEKVYQETGRANPSLITDWEAKAQKAAQAQHEARTDDSKGKIDIGGGMFMTQEEINAIASKKIQPVLDDINDKAETERERQEVLRMEEQARREQAEKEKARDRETKEIAKKDKEQEKQEEKAKKLQEKMDEKARKDEERATKAEQKRQAKEEKRRSKHGPAVATTSSPHQGEHTQEADENPAGREEETRGETAEELGLAGSGPTVETTAEASGSPQHKAEGSTSPTAKVKGWIKNRFSRGKSIGEHDKKRRSFFGGASLKDHAGDGSAASIENRSASMHEVALAGKSGEEHETKHEAAKESAHREAKRDSQGVSPVSPVSTPLEEELELADEAKNKGKGVEEEERPSRKTSLDPPRPIEDPAVRTSSSPTRDSRFREEMDQ</sequence>
<feature type="region of interest" description="Disordered" evidence="1">
    <location>
        <begin position="280"/>
        <end position="299"/>
    </location>
</feature>
<feature type="region of interest" description="Disordered" evidence="1">
    <location>
        <begin position="333"/>
        <end position="392"/>
    </location>
</feature>
<dbReference type="HOGENOM" id="CLU_009741_1_0_1"/>
<dbReference type="eggNOG" id="ENOG502S8WV">
    <property type="taxonomic scope" value="Eukaryota"/>
</dbReference>
<feature type="compositionally biased region" description="Basic and acidic residues" evidence="1">
    <location>
        <begin position="784"/>
        <end position="794"/>
    </location>
</feature>
<proteinExistence type="predicted"/>
<organism evidence="2 3">
    <name type="scientific">Metarhizium robertsii</name>
    <dbReference type="NCBI Taxonomy" id="568076"/>
    <lineage>
        <taxon>Eukaryota</taxon>
        <taxon>Fungi</taxon>
        <taxon>Dikarya</taxon>
        <taxon>Ascomycota</taxon>
        <taxon>Pezizomycotina</taxon>
        <taxon>Sordariomycetes</taxon>
        <taxon>Hypocreomycetidae</taxon>
        <taxon>Hypocreales</taxon>
        <taxon>Clavicipitaceae</taxon>
        <taxon>Metarhizium</taxon>
    </lineage>
</organism>
<dbReference type="AlphaFoldDB" id="A0A0A1V4G5"/>
<name>A0A0A1V4G5_9HYPO</name>
<reference evidence="2 3" key="1">
    <citation type="submission" date="2014-02" db="EMBL/GenBank/DDBJ databases">
        <title>The genome sequence of the entomopathogenic fungus Metarhizium robertsii ARSEF 2575.</title>
        <authorList>
            <person name="Giuliano Garisto Donzelli B."/>
            <person name="Roe B.A."/>
            <person name="Macmil S.L."/>
            <person name="Krasnoff S.B."/>
            <person name="Gibson D.M."/>
        </authorList>
    </citation>
    <scope>NUCLEOTIDE SEQUENCE [LARGE SCALE GENOMIC DNA]</scope>
    <source>
        <strain evidence="2 3">ARSEF 2575</strain>
    </source>
</reference>
<dbReference type="Proteomes" id="UP000030151">
    <property type="component" value="Unassembled WGS sequence"/>
</dbReference>
<feature type="region of interest" description="Disordered" evidence="1">
    <location>
        <begin position="472"/>
        <end position="794"/>
    </location>
</feature>
<feature type="region of interest" description="Disordered" evidence="1">
    <location>
        <begin position="1"/>
        <end position="45"/>
    </location>
</feature>
<dbReference type="PANTHER" id="PTHR28298">
    <property type="entry name" value="EISOSOME PROTEIN 1"/>
    <property type="match status" value="1"/>
</dbReference>
<feature type="compositionally biased region" description="Low complexity" evidence="1">
    <location>
        <begin position="1"/>
        <end position="17"/>
    </location>
</feature>
<evidence type="ECO:0000313" key="3">
    <source>
        <dbReference type="Proteomes" id="UP000030151"/>
    </source>
</evidence>
<feature type="compositionally biased region" description="Basic and acidic residues" evidence="1">
    <location>
        <begin position="444"/>
        <end position="455"/>
    </location>
</feature>
<comment type="caution">
    <text evidence="2">The sequence shown here is derived from an EMBL/GenBank/DDBJ whole genome shotgun (WGS) entry which is preliminary data.</text>
</comment>
<feature type="compositionally biased region" description="Polar residues" evidence="1">
    <location>
        <begin position="617"/>
        <end position="639"/>
    </location>
</feature>
<feature type="compositionally biased region" description="Basic and acidic residues" evidence="1">
    <location>
        <begin position="700"/>
        <end position="723"/>
    </location>
</feature>
<evidence type="ECO:0000256" key="1">
    <source>
        <dbReference type="SAM" id="MobiDB-lite"/>
    </source>
</evidence>
<feature type="compositionally biased region" description="Basic residues" evidence="1">
    <location>
        <begin position="341"/>
        <end position="356"/>
    </location>
</feature>
<feature type="compositionally biased region" description="Basic and acidic residues" evidence="1">
    <location>
        <begin position="483"/>
        <end position="567"/>
    </location>
</feature>
<dbReference type="InterPro" id="IPR024527">
    <property type="entry name" value="Eisosome1"/>
</dbReference>
<dbReference type="GO" id="GO:0070941">
    <property type="term" value="P:eisosome assembly"/>
    <property type="evidence" value="ECO:0007669"/>
    <property type="project" value="TreeGrafter"/>
</dbReference>
<feature type="compositionally biased region" description="Polar residues" evidence="1">
    <location>
        <begin position="724"/>
        <end position="733"/>
    </location>
</feature>
<evidence type="ECO:0000313" key="2">
    <source>
        <dbReference type="EMBL" id="EXV05069.1"/>
    </source>
</evidence>
<accession>A0A0A1V4G5</accession>
<dbReference type="Pfam" id="PF12757">
    <property type="entry name" value="Eisosome1"/>
    <property type="match status" value="1"/>
</dbReference>